<accession>A0A2T7FZA5</accession>
<sequence>MTVLGLFIFMVSAILGGLAVDVTHLISQRTKLQVTADLAAHAALYVRDSESEGAARDAALQVVANSMPASEYGDVLADADILFGFYDRDTEMFKVDNSSRSGVLVTLKRHAVNGNSIPSFLLQFIGIDTWDVTAQAVFTTFRPACLREGFVAEGVVDMQSNNGFSNGFCIHSNTHVSLNNNNTFEAGTVVSMPDLDDLDMPNNGFEKNEGLETALREGRMHIRVLNQVDEIYDGLLTYGSRHMPAYIDDSRIYRPSGKKFSPSDFAPGTINYLGCNNKITLQSGTYREIVIVATCKVSFGSGVILEDVTILTTSTDAKSITSSSGLQVGRNDNCAVGGGAQVITYGGMDFPANLNMYGGQLIALGDINFAANANGIQGASMIARGTIDGTSRMNMAFCGSGMENNFEANYFRMAL</sequence>
<reference evidence="3 4" key="1">
    <citation type="submission" date="2018-04" db="EMBL/GenBank/DDBJ databases">
        <title>Pelagivirga bohaiensis gen. nov., sp. nov., a bacterium isolated from the Bohai Sea.</title>
        <authorList>
            <person name="Ji X."/>
        </authorList>
    </citation>
    <scope>NUCLEOTIDE SEQUENCE [LARGE SCALE GENOMIC DNA]</scope>
    <source>
        <strain evidence="3 4">BH-SD16</strain>
    </source>
</reference>
<organism evidence="3 4">
    <name type="scientific">Thalassorhabdomicrobium marinisediminis</name>
    <dbReference type="NCBI Taxonomy" id="2170577"/>
    <lineage>
        <taxon>Bacteria</taxon>
        <taxon>Pseudomonadati</taxon>
        <taxon>Pseudomonadota</taxon>
        <taxon>Alphaproteobacteria</taxon>
        <taxon>Rhodobacterales</taxon>
        <taxon>Paracoccaceae</taxon>
        <taxon>Thalassorhabdomicrobium</taxon>
    </lineage>
</organism>
<feature type="domain" description="Putative Flp pilus-assembly TadG-like N-terminal" evidence="1">
    <location>
        <begin position="1"/>
        <end position="43"/>
    </location>
</feature>
<dbReference type="AlphaFoldDB" id="A0A2T7FZA5"/>
<dbReference type="InterPro" id="IPR057189">
    <property type="entry name" value="DUF7867"/>
</dbReference>
<name>A0A2T7FZA5_9RHOB</name>
<evidence type="ECO:0000313" key="3">
    <source>
        <dbReference type="EMBL" id="PVA07504.1"/>
    </source>
</evidence>
<dbReference type="Proteomes" id="UP000244817">
    <property type="component" value="Unassembled WGS sequence"/>
</dbReference>
<dbReference type="OrthoDB" id="7863619at2"/>
<dbReference type="Pfam" id="PF25269">
    <property type="entry name" value="DUF7867"/>
    <property type="match status" value="1"/>
</dbReference>
<evidence type="ECO:0000259" key="1">
    <source>
        <dbReference type="Pfam" id="PF13400"/>
    </source>
</evidence>
<keyword evidence="4" id="KW-1185">Reference proteome</keyword>
<gene>
    <name evidence="3" type="ORF">DC363_06390</name>
</gene>
<dbReference type="InterPro" id="IPR028087">
    <property type="entry name" value="Tad_N"/>
</dbReference>
<comment type="caution">
    <text evidence="3">The sequence shown here is derived from an EMBL/GenBank/DDBJ whole genome shotgun (WGS) entry which is preliminary data.</text>
</comment>
<proteinExistence type="predicted"/>
<dbReference type="EMBL" id="QCYG01000003">
    <property type="protein sequence ID" value="PVA07504.1"/>
    <property type="molecule type" value="Genomic_DNA"/>
</dbReference>
<protein>
    <submittedName>
        <fullName evidence="3">Uncharacterized protein</fullName>
    </submittedName>
</protein>
<feature type="domain" description="DUF7867" evidence="2">
    <location>
        <begin position="149"/>
        <end position="399"/>
    </location>
</feature>
<dbReference type="Pfam" id="PF13400">
    <property type="entry name" value="Tad"/>
    <property type="match status" value="1"/>
</dbReference>
<evidence type="ECO:0000259" key="2">
    <source>
        <dbReference type="Pfam" id="PF25269"/>
    </source>
</evidence>
<evidence type="ECO:0000313" key="4">
    <source>
        <dbReference type="Proteomes" id="UP000244817"/>
    </source>
</evidence>